<protein>
    <submittedName>
        <fullName evidence="2">Uncharacterized protein</fullName>
    </submittedName>
</protein>
<feature type="compositionally biased region" description="Basic and acidic residues" evidence="1">
    <location>
        <begin position="8"/>
        <end position="24"/>
    </location>
</feature>
<organism evidence="2 3">
    <name type="scientific">Muricoccus vinaceus</name>
    <dbReference type="NCBI Taxonomy" id="424704"/>
    <lineage>
        <taxon>Bacteria</taxon>
        <taxon>Pseudomonadati</taxon>
        <taxon>Pseudomonadota</taxon>
        <taxon>Alphaproteobacteria</taxon>
        <taxon>Acetobacterales</taxon>
        <taxon>Roseomonadaceae</taxon>
        <taxon>Muricoccus</taxon>
    </lineage>
</organism>
<dbReference type="Proteomes" id="UP001589789">
    <property type="component" value="Unassembled WGS sequence"/>
</dbReference>
<keyword evidence="3" id="KW-1185">Reference proteome</keyword>
<reference evidence="2 3" key="1">
    <citation type="submission" date="2024-09" db="EMBL/GenBank/DDBJ databases">
        <authorList>
            <person name="Sun Q."/>
            <person name="Mori K."/>
        </authorList>
    </citation>
    <scope>NUCLEOTIDE SEQUENCE [LARGE SCALE GENOMIC DNA]</scope>
    <source>
        <strain evidence="2 3">CCM 7468</strain>
    </source>
</reference>
<accession>A0ABV6IWY8</accession>
<evidence type="ECO:0000313" key="3">
    <source>
        <dbReference type="Proteomes" id="UP001589789"/>
    </source>
</evidence>
<dbReference type="EMBL" id="JBHLVZ010000076">
    <property type="protein sequence ID" value="MFC0388122.1"/>
    <property type="molecule type" value="Genomic_DNA"/>
</dbReference>
<sequence length="68" mass="7395">MKAFALVDEARRIRPELPETDHSGNEQVPPGRVLGANERSPEKPFCRQAQSESPGERSLRGSGASLPP</sequence>
<name>A0ABV6IWY8_9PROT</name>
<feature type="region of interest" description="Disordered" evidence="1">
    <location>
        <begin position="1"/>
        <end position="68"/>
    </location>
</feature>
<proteinExistence type="predicted"/>
<dbReference type="RefSeq" id="WP_377054237.1">
    <property type="nucleotide sequence ID" value="NZ_JBHLVZ010000076.1"/>
</dbReference>
<gene>
    <name evidence="2" type="ORF">ACFFIC_21645</name>
</gene>
<comment type="caution">
    <text evidence="2">The sequence shown here is derived from an EMBL/GenBank/DDBJ whole genome shotgun (WGS) entry which is preliminary data.</text>
</comment>
<evidence type="ECO:0000313" key="2">
    <source>
        <dbReference type="EMBL" id="MFC0388122.1"/>
    </source>
</evidence>
<evidence type="ECO:0000256" key="1">
    <source>
        <dbReference type="SAM" id="MobiDB-lite"/>
    </source>
</evidence>